<evidence type="ECO:0000256" key="10">
    <source>
        <dbReference type="SAM" id="MobiDB-lite"/>
    </source>
</evidence>
<feature type="transmembrane region" description="Helical" evidence="11">
    <location>
        <begin position="75"/>
        <end position="95"/>
    </location>
</feature>
<dbReference type="PANTHER" id="PTHR48086">
    <property type="entry name" value="SODIUM/PROLINE SYMPORTER-RELATED"/>
    <property type="match status" value="1"/>
</dbReference>
<dbReference type="InterPro" id="IPR038377">
    <property type="entry name" value="Na/Glc_symporter_sf"/>
</dbReference>
<feature type="compositionally biased region" description="Gly residues" evidence="10">
    <location>
        <begin position="584"/>
        <end position="596"/>
    </location>
</feature>
<evidence type="ECO:0000313" key="12">
    <source>
        <dbReference type="EMBL" id="TWH21849.1"/>
    </source>
</evidence>
<dbReference type="EMBL" id="VLJV01000001">
    <property type="protein sequence ID" value="TWH21849.1"/>
    <property type="molecule type" value="Genomic_DNA"/>
</dbReference>
<evidence type="ECO:0000256" key="8">
    <source>
        <dbReference type="ARBA" id="ARBA00023136"/>
    </source>
</evidence>
<keyword evidence="4" id="KW-1003">Cell membrane</keyword>
<comment type="subcellular location">
    <subcellularLocation>
        <location evidence="1">Cell membrane</location>
        <topology evidence="1">Multi-pass membrane protein</topology>
    </subcellularLocation>
</comment>
<protein>
    <submittedName>
        <fullName evidence="12">Sodium:solute symporter family protein</fullName>
    </submittedName>
</protein>
<dbReference type="InterPro" id="IPR050277">
    <property type="entry name" value="Sodium:Solute_Symporter"/>
</dbReference>
<dbReference type="OrthoDB" id="9764416at2"/>
<keyword evidence="5 11" id="KW-0812">Transmembrane</keyword>
<dbReference type="Gene3D" id="1.20.1730.10">
    <property type="entry name" value="Sodium/glucose cotransporter"/>
    <property type="match status" value="1"/>
</dbReference>
<feature type="transmembrane region" description="Helical" evidence="11">
    <location>
        <begin position="48"/>
        <end position="69"/>
    </location>
</feature>
<evidence type="ECO:0000256" key="3">
    <source>
        <dbReference type="ARBA" id="ARBA00022448"/>
    </source>
</evidence>
<evidence type="ECO:0000256" key="6">
    <source>
        <dbReference type="ARBA" id="ARBA00022847"/>
    </source>
</evidence>
<keyword evidence="6" id="KW-0769">Symport</keyword>
<dbReference type="InterPro" id="IPR001734">
    <property type="entry name" value="Na/solute_symporter"/>
</dbReference>
<feature type="transmembrane region" description="Helical" evidence="11">
    <location>
        <begin position="431"/>
        <end position="451"/>
    </location>
</feature>
<evidence type="ECO:0000256" key="9">
    <source>
        <dbReference type="RuleBase" id="RU362091"/>
    </source>
</evidence>
<keyword evidence="3" id="KW-0813">Transport</keyword>
<dbReference type="Pfam" id="PF00474">
    <property type="entry name" value="SSF"/>
    <property type="match status" value="2"/>
</dbReference>
<evidence type="ECO:0000313" key="13">
    <source>
        <dbReference type="Proteomes" id="UP000317303"/>
    </source>
</evidence>
<keyword evidence="7 11" id="KW-1133">Transmembrane helix</keyword>
<dbReference type="RefSeq" id="WP_084705571.1">
    <property type="nucleotide sequence ID" value="NZ_JOIJ01000001.1"/>
</dbReference>
<feature type="transmembrane region" description="Helical" evidence="11">
    <location>
        <begin position="184"/>
        <end position="203"/>
    </location>
</feature>
<evidence type="ECO:0000256" key="5">
    <source>
        <dbReference type="ARBA" id="ARBA00022692"/>
    </source>
</evidence>
<evidence type="ECO:0000256" key="11">
    <source>
        <dbReference type="SAM" id="Phobius"/>
    </source>
</evidence>
<feature type="transmembrane region" description="Helical" evidence="11">
    <location>
        <begin position="519"/>
        <end position="540"/>
    </location>
</feature>
<feature type="transmembrane region" description="Helical" evidence="11">
    <location>
        <begin position="457"/>
        <end position="478"/>
    </location>
</feature>
<feature type="transmembrane region" description="Helical" evidence="11">
    <location>
        <begin position="305"/>
        <end position="327"/>
    </location>
</feature>
<sequence length="624" mass="64889">MQVNPWAVTSIALVVVVTFYLGHRTSRFARSTHDFLVARRTVRSRRNAAAIAGEYISAASFLGVAGLVLKEGADALWYPIGFTAGFLALMLFVAGPLRRSGAYTLPDFMEARLSSTGLRTVSTWFVVFIGLLYLLPQLQGAGMALAEIMPTPAWAGSVLVTVVIAYNVIGGGMRAITVVQAFQYWFKLFAIAAPTFVLFAVFATGGAGGSGSGGALGDPAPPTFTGQTQVSVETDVTLGVAEPTRVRVGDAEWTTWQPGTDHAVEAPATLTFPAGAPVPTVDPAKSANTDWLLPSPDLDGLLSTYSLLLALFLGTMGLPHVLARFYTNPDGKAARRTTVQVLLLLGLFYLFPVMLGMLSRMFVPELLVTGDTDAAVLALPTGMIPGLGGQILAALLAAGAFAAFLSTASGLVSSVSGVIATDLLSGKVRDYRLSSLVVALVAVALAVLLPIEDLTLSVGMSFALAASTFAPLLVLGVWWRRLTWLGAMVGMCAGGGLVLAAVVANVVSAHTGGWAPWVLQQPAIVTVPTAFLLTIVVSLATADRIPDDVGAVMLRLHAPDPLGFMRDRAVQRFGRAEDRAQGGSAQGGSGQGGSGQGTVRPAGQPGATGATSSATRTSPGRHRK</sequence>
<keyword evidence="8 11" id="KW-0472">Membrane</keyword>
<feature type="transmembrane region" description="Helical" evidence="11">
    <location>
        <begin position="339"/>
        <end position="358"/>
    </location>
</feature>
<dbReference type="GO" id="GO:0015123">
    <property type="term" value="F:acetate transmembrane transporter activity"/>
    <property type="evidence" value="ECO:0007669"/>
    <property type="project" value="TreeGrafter"/>
</dbReference>
<feature type="transmembrane region" description="Helical" evidence="11">
    <location>
        <begin position="116"/>
        <end position="134"/>
    </location>
</feature>
<evidence type="ECO:0000256" key="7">
    <source>
        <dbReference type="ARBA" id="ARBA00022989"/>
    </source>
</evidence>
<dbReference type="CDD" id="cd11480">
    <property type="entry name" value="SLC5sbd_u4"/>
    <property type="match status" value="1"/>
</dbReference>
<feature type="transmembrane region" description="Helical" evidence="11">
    <location>
        <begin position="485"/>
        <end position="507"/>
    </location>
</feature>
<gene>
    <name evidence="12" type="ORF">JD82_03719</name>
</gene>
<dbReference type="GO" id="GO:0015293">
    <property type="term" value="F:symporter activity"/>
    <property type="evidence" value="ECO:0007669"/>
    <property type="project" value="UniProtKB-KW"/>
</dbReference>
<proteinExistence type="inferred from homology"/>
<dbReference type="PANTHER" id="PTHR48086:SF6">
    <property type="entry name" value="CATION_ACETATE SYMPORTER ACTP"/>
    <property type="match status" value="1"/>
</dbReference>
<feature type="region of interest" description="Disordered" evidence="10">
    <location>
        <begin position="576"/>
        <end position="624"/>
    </location>
</feature>
<feature type="transmembrane region" description="Helical" evidence="11">
    <location>
        <begin position="154"/>
        <end position="172"/>
    </location>
</feature>
<evidence type="ECO:0000256" key="4">
    <source>
        <dbReference type="ARBA" id="ARBA00022475"/>
    </source>
</evidence>
<feature type="transmembrane region" description="Helical" evidence="11">
    <location>
        <begin position="391"/>
        <end position="419"/>
    </location>
</feature>
<feature type="transmembrane region" description="Helical" evidence="11">
    <location>
        <begin position="6"/>
        <end position="22"/>
    </location>
</feature>
<dbReference type="GO" id="GO:0006847">
    <property type="term" value="P:plasma membrane acetate transport"/>
    <property type="evidence" value="ECO:0007669"/>
    <property type="project" value="TreeGrafter"/>
</dbReference>
<comment type="similarity">
    <text evidence="2 9">Belongs to the sodium:solute symporter (SSF) (TC 2.A.21) family.</text>
</comment>
<accession>A0A660CJS0</accession>
<reference evidence="12 13" key="1">
    <citation type="submission" date="2019-07" db="EMBL/GenBank/DDBJ databases">
        <title>R&amp;d 2014.</title>
        <authorList>
            <person name="Klenk H.-P."/>
        </authorList>
    </citation>
    <scope>NUCLEOTIDE SEQUENCE [LARGE SCALE GENOMIC DNA]</scope>
    <source>
        <strain evidence="12 13">DSM 43194</strain>
    </source>
</reference>
<dbReference type="GO" id="GO:0005886">
    <property type="term" value="C:plasma membrane"/>
    <property type="evidence" value="ECO:0007669"/>
    <property type="project" value="UniProtKB-SubCell"/>
</dbReference>
<comment type="caution">
    <text evidence="12">The sequence shown here is derived from an EMBL/GenBank/DDBJ whole genome shotgun (WGS) entry which is preliminary data.</text>
</comment>
<dbReference type="Proteomes" id="UP000317303">
    <property type="component" value="Unassembled WGS sequence"/>
</dbReference>
<evidence type="ECO:0000256" key="1">
    <source>
        <dbReference type="ARBA" id="ARBA00004651"/>
    </source>
</evidence>
<keyword evidence="13" id="KW-1185">Reference proteome</keyword>
<evidence type="ECO:0000256" key="2">
    <source>
        <dbReference type="ARBA" id="ARBA00006434"/>
    </source>
</evidence>
<dbReference type="PROSITE" id="PS50283">
    <property type="entry name" value="NA_SOLUT_SYMP_3"/>
    <property type="match status" value="1"/>
</dbReference>
<name>A0A660CJS0_9PSEU</name>
<feature type="compositionally biased region" description="Low complexity" evidence="10">
    <location>
        <begin position="600"/>
        <end position="618"/>
    </location>
</feature>
<dbReference type="AlphaFoldDB" id="A0A660CJS0"/>
<organism evidence="12 13">
    <name type="scientific">Prauserella rugosa</name>
    <dbReference type="NCBI Taxonomy" id="43354"/>
    <lineage>
        <taxon>Bacteria</taxon>
        <taxon>Bacillati</taxon>
        <taxon>Actinomycetota</taxon>
        <taxon>Actinomycetes</taxon>
        <taxon>Pseudonocardiales</taxon>
        <taxon>Pseudonocardiaceae</taxon>
        <taxon>Prauserella</taxon>
    </lineage>
</organism>